<dbReference type="EMBL" id="JAQQPM010000003">
    <property type="protein sequence ID" value="KAK2070202.1"/>
    <property type="molecule type" value="Genomic_DNA"/>
</dbReference>
<organism evidence="2 3">
    <name type="scientific">Phyllachora maydis</name>
    <dbReference type="NCBI Taxonomy" id="1825666"/>
    <lineage>
        <taxon>Eukaryota</taxon>
        <taxon>Fungi</taxon>
        <taxon>Dikarya</taxon>
        <taxon>Ascomycota</taxon>
        <taxon>Pezizomycotina</taxon>
        <taxon>Sordariomycetes</taxon>
        <taxon>Sordariomycetidae</taxon>
        <taxon>Phyllachorales</taxon>
        <taxon>Phyllachoraceae</taxon>
        <taxon>Phyllachora</taxon>
    </lineage>
</organism>
<feature type="compositionally biased region" description="Polar residues" evidence="1">
    <location>
        <begin position="509"/>
        <end position="527"/>
    </location>
</feature>
<evidence type="ECO:0000256" key="1">
    <source>
        <dbReference type="SAM" id="MobiDB-lite"/>
    </source>
</evidence>
<feature type="compositionally biased region" description="Basic and acidic residues" evidence="1">
    <location>
        <begin position="639"/>
        <end position="650"/>
    </location>
</feature>
<dbReference type="InterPro" id="IPR051177">
    <property type="entry name" value="CIK-Related_Protein"/>
</dbReference>
<accession>A0AAD9MBK3</accession>
<keyword evidence="3" id="KW-1185">Reference proteome</keyword>
<dbReference type="Gene3D" id="1.25.10.10">
    <property type="entry name" value="Leucine-rich Repeat Variant"/>
    <property type="match status" value="1"/>
</dbReference>
<comment type="caution">
    <text evidence="2">The sequence shown here is derived from an EMBL/GenBank/DDBJ whole genome shotgun (WGS) entry which is preliminary data.</text>
</comment>
<gene>
    <name evidence="2" type="ORF">P8C59_004716</name>
</gene>
<protein>
    <recommendedName>
        <fullName evidence="4">Protein kinase domain-containing protein</fullName>
    </recommendedName>
</protein>
<feature type="region of interest" description="Disordered" evidence="1">
    <location>
        <begin position="502"/>
        <end position="533"/>
    </location>
</feature>
<feature type="region of interest" description="Disordered" evidence="1">
    <location>
        <begin position="201"/>
        <end position="221"/>
    </location>
</feature>
<dbReference type="Proteomes" id="UP001217918">
    <property type="component" value="Unassembled WGS sequence"/>
</dbReference>
<feature type="region of interest" description="Disordered" evidence="1">
    <location>
        <begin position="689"/>
        <end position="770"/>
    </location>
</feature>
<feature type="region of interest" description="Disordered" evidence="1">
    <location>
        <begin position="555"/>
        <end position="659"/>
    </location>
</feature>
<dbReference type="InterPro" id="IPR011009">
    <property type="entry name" value="Kinase-like_dom_sf"/>
</dbReference>
<dbReference type="PANTHER" id="PTHR12984:SF3">
    <property type="entry name" value="N-TERMINAL KINASE-LIKE PROTEIN"/>
    <property type="match status" value="1"/>
</dbReference>
<feature type="compositionally biased region" description="Low complexity" evidence="1">
    <location>
        <begin position="601"/>
        <end position="615"/>
    </location>
</feature>
<name>A0AAD9MBK3_9PEZI</name>
<dbReference type="SUPFAM" id="SSF56112">
    <property type="entry name" value="Protein kinase-like (PK-like)"/>
    <property type="match status" value="1"/>
</dbReference>
<evidence type="ECO:0000313" key="2">
    <source>
        <dbReference type="EMBL" id="KAK2070202.1"/>
    </source>
</evidence>
<dbReference type="InterPro" id="IPR016024">
    <property type="entry name" value="ARM-type_fold"/>
</dbReference>
<dbReference type="GO" id="GO:0005737">
    <property type="term" value="C:cytoplasm"/>
    <property type="evidence" value="ECO:0007669"/>
    <property type="project" value="TreeGrafter"/>
</dbReference>
<sequence>MDFLKSAVASAIAKGPAFPYSFGDKVDLDPSIWTLCNGTKREDGSNCSIFSFDVSAHRSSLPLARNALKKLRTLRHPGVIKVLDTVETDTYIYIATERLVPLRWHVQRKSLSPETAKWGLCCIAKTVKFINDEAASIHGNLKVASVYTSESGEWKLGGFEVLSSIKDDDAVIYTYGSLVPDTGRYTPPELARSGWDAIKKASTRSTKPARQKASRPACSPGRRKGAFFDTPLIKLTDDVDNLGVKSQAEREVFLDDLDHLTDDFPEEFFKMKVLPELLKSVEFGGGGPKAFAVVMKIATNMSSDDFDTKVTPVVIRLFGNPDRALRVCLLDSLPLMIDRLSQKLVNDKIFPQITSGFTDAAPVVREQTLKSVLTLITKLSDRTINGELLRYLAKTANDEQPGIRTNTTICLGKIAKNLGASSRSKVLLAAFQRSLRDPFVHARNAALLALAVTGDFFSEDECASRVMPAICPLLIDKEKLVRDQAHKTLDIYIQKMRKAAAGMPDTALPPQTSADSGPRMSTPQPTEASAAGGSSWAGWAISSFTNKLSAAAGEIQPSTIPSNGSTTSLPGSLASPVRPDPGKRPVVAPSSSATLLHRQALKSPLSAPSSRSPSANQMGGDSIFTPEASVAGDDDDDVDAWRDMDDHGGDSGDYWNDSLVSQDPQLQSTLSVFSTAEQGASRTAASRAFSSSSATVTGNGSATPFGGDDDEPDFEGWLAAQTQKKNAAKGLPKGLSKSAGGVGAKKSTASTVLGKPKTVPAKKCQQAHTL</sequence>
<evidence type="ECO:0000313" key="3">
    <source>
        <dbReference type="Proteomes" id="UP001217918"/>
    </source>
</evidence>
<dbReference type="AlphaFoldDB" id="A0AAD9MBK3"/>
<proteinExistence type="predicted"/>
<dbReference type="InterPro" id="IPR011989">
    <property type="entry name" value="ARM-like"/>
</dbReference>
<dbReference type="GO" id="GO:0006409">
    <property type="term" value="P:tRNA export from nucleus"/>
    <property type="evidence" value="ECO:0007669"/>
    <property type="project" value="TreeGrafter"/>
</dbReference>
<dbReference type="PANTHER" id="PTHR12984">
    <property type="entry name" value="SCY1-RELATED S/T PROTEIN KINASE-LIKE"/>
    <property type="match status" value="1"/>
</dbReference>
<dbReference type="Gene3D" id="3.30.200.20">
    <property type="entry name" value="Phosphorylase Kinase, domain 1"/>
    <property type="match status" value="1"/>
</dbReference>
<dbReference type="SUPFAM" id="SSF48371">
    <property type="entry name" value="ARM repeat"/>
    <property type="match status" value="1"/>
</dbReference>
<evidence type="ECO:0008006" key="4">
    <source>
        <dbReference type="Google" id="ProtNLM"/>
    </source>
</evidence>
<feature type="compositionally biased region" description="Polar residues" evidence="1">
    <location>
        <begin position="556"/>
        <end position="570"/>
    </location>
</feature>
<dbReference type="Gene3D" id="1.10.510.10">
    <property type="entry name" value="Transferase(Phosphotransferase) domain 1"/>
    <property type="match status" value="1"/>
</dbReference>
<reference evidence="2" key="1">
    <citation type="journal article" date="2023" name="Mol. Plant Microbe Interact.">
        <title>Elucidating the Obligate Nature and Biological Capacity of an Invasive Fungal Corn Pathogen.</title>
        <authorList>
            <person name="MacCready J.S."/>
            <person name="Roggenkamp E.M."/>
            <person name="Gdanetz K."/>
            <person name="Chilvers M.I."/>
        </authorList>
    </citation>
    <scope>NUCLEOTIDE SEQUENCE</scope>
    <source>
        <strain evidence="2">PM02</strain>
    </source>
</reference>